<reference evidence="3 4" key="1">
    <citation type="submission" date="2021-06" db="EMBL/GenBank/DDBJ databases">
        <title>Caerostris extrusa draft genome.</title>
        <authorList>
            <person name="Kono N."/>
            <person name="Arakawa K."/>
        </authorList>
    </citation>
    <scope>NUCLEOTIDE SEQUENCE [LARGE SCALE GENOMIC DNA]</scope>
</reference>
<dbReference type="InterPro" id="IPR001357">
    <property type="entry name" value="BRCT_dom"/>
</dbReference>
<organism evidence="3 4">
    <name type="scientific">Caerostris extrusa</name>
    <name type="common">Bark spider</name>
    <name type="synonym">Caerostris bankana</name>
    <dbReference type="NCBI Taxonomy" id="172846"/>
    <lineage>
        <taxon>Eukaryota</taxon>
        <taxon>Metazoa</taxon>
        <taxon>Ecdysozoa</taxon>
        <taxon>Arthropoda</taxon>
        <taxon>Chelicerata</taxon>
        <taxon>Arachnida</taxon>
        <taxon>Araneae</taxon>
        <taxon>Araneomorphae</taxon>
        <taxon>Entelegynae</taxon>
        <taxon>Araneoidea</taxon>
        <taxon>Araneidae</taxon>
        <taxon>Caerostris</taxon>
    </lineage>
</organism>
<keyword evidence="4" id="KW-1185">Reference proteome</keyword>
<dbReference type="EMBL" id="BPLR01018199">
    <property type="protein sequence ID" value="GIY97687.1"/>
    <property type="molecule type" value="Genomic_DNA"/>
</dbReference>
<gene>
    <name evidence="3" type="primary">AVEN_61962_1</name>
    <name evidence="3" type="ORF">CEXT_325131</name>
</gene>
<protein>
    <submittedName>
        <fullName evidence="3">BRCT domain-containing protein</fullName>
    </submittedName>
</protein>
<dbReference type="SUPFAM" id="SSF52113">
    <property type="entry name" value="BRCT domain"/>
    <property type="match status" value="1"/>
</dbReference>
<name>A0AAV4XR78_CAEEX</name>
<dbReference type="AlphaFoldDB" id="A0AAV4XR78"/>
<dbReference type="PROSITE" id="PS50172">
    <property type="entry name" value="BRCT"/>
    <property type="match status" value="1"/>
</dbReference>
<feature type="region of interest" description="Disordered" evidence="1">
    <location>
        <begin position="254"/>
        <end position="275"/>
    </location>
</feature>
<feature type="domain" description="BRCT" evidence="2">
    <location>
        <begin position="25"/>
        <end position="120"/>
    </location>
</feature>
<evidence type="ECO:0000313" key="3">
    <source>
        <dbReference type="EMBL" id="GIY97687.1"/>
    </source>
</evidence>
<comment type="caution">
    <text evidence="3">The sequence shown here is derived from an EMBL/GenBank/DDBJ whole genome shotgun (WGS) entry which is preliminary data.</text>
</comment>
<proteinExistence type="predicted"/>
<dbReference type="Pfam" id="PF00533">
    <property type="entry name" value="BRCT"/>
    <property type="match status" value="1"/>
</dbReference>
<evidence type="ECO:0000256" key="1">
    <source>
        <dbReference type="SAM" id="MobiDB-lite"/>
    </source>
</evidence>
<evidence type="ECO:0000259" key="2">
    <source>
        <dbReference type="PROSITE" id="PS50172"/>
    </source>
</evidence>
<dbReference type="Proteomes" id="UP001054945">
    <property type="component" value="Unassembled WGS sequence"/>
</dbReference>
<accession>A0AAV4XR78</accession>
<sequence length="297" mass="33110">MAVILPNDADLTRQIQMMIQLLSFAVLDCFRNKRIYVHHTVKLCRRDVLHNLINKYGGELTLVPDDRTTHILVDEGISSRSLLRSLGWTAYPPFVDVLLLNWLSASIKANRCVDPIPYEIRSTHRRYYVCDYIDIEAENAAASTTTDHNSSLTATDNAVVTTAAESIDPITLADDDVVIPVINKEGSISESSSSSSELETLNSYFIDEEGSTYDDGKYDDETSCDDEWIRKLPNIPFNTQEFASSSVLPTSFCQSESNDDSVATKTVSNEKSNSSVPCIRPNTLAARLSRLRVKKNS</sequence>
<evidence type="ECO:0000313" key="4">
    <source>
        <dbReference type="Proteomes" id="UP001054945"/>
    </source>
</evidence>
<dbReference type="Gene3D" id="3.40.50.10190">
    <property type="entry name" value="BRCT domain"/>
    <property type="match status" value="1"/>
</dbReference>
<dbReference type="InterPro" id="IPR036420">
    <property type="entry name" value="BRCT_dom_sf"/>
</dbReference>